<dbReference type="InterPro" id="IPR012349">
    <property type="entry name" value="Split_barrel_FMN-bd"/>
</dbReference>
<dbReference type="SMART" id="SM00903">
    <property type="entry name" value="Flavin_Reduct"/>
    <property type="match status" value="1"/>
</dbReference>
<keyword evidence="1" id="KW-0560">Oxidoreductase</keyword>
<dbReference type="RefSeq" id="WP_066263635.1">
    <property type="nucleotide sequence ID" value="NZ_JARMAB010000002.1"/>
</dbReference>
<evidence type="ECO:0000256" key="1">
    <source>
        <dbReference type="ARBA" id="ARBA00023002"/>
    </source>
</evidence>
<dbReference type="PANTHER" id="PTHR30466">
    <property type="entry name" value="FLAVIN REDUCTASE"/>
    <property type="match status" value="1"/>
</dbReference>
<dbReference type="InterPro" id="IPR050268">
    <property type="entry name" value="NADH-dep_flavin_reductase"/>
</dbReference>
<keyword evidence="4" id="KW-1185">Reference proteome</keyword>
<dbReference type="Proteomes" id="UP001341444">
    <property type="component" value="Unassembled WGS sequence"/>
</dbReference>
<dbReference type="Gene3D" id="2.30.110.10">
    <property type="entry name" value="Electron Transport, Fmn-binding Protein, Chain A"/>
    <property type="match status" value="1"/>
</dbReference>
<evidence type="ECO:0000313" key="4">
    <source>
        <dbReference type="Proteomes" id="UP001341444"/>
    </source>
</evidence>
<name>A0ABU6MEP5_9BACI</name>
<sequence length="155" mass="17222">MENRVFRDTMGKFATGITVVTTESEGNIHGMTVNSFMSVSLEPKLVAISIDEKASMHTLLPQTRKFTVSFLKDDQQKLSMIFAKQLIEETSIEFDRLDGQPVLKDALAAISCEVTDSLKAGDHTIFIGEVTGLTKKDGDPLLYFGGKYRNLEKIE</sequence>
<evidence type="ECO:0000259" key="2">
    <source>
        <dbReference type="SMART" id="SM00903"/>
    </source>
</evidence>
<feature type="domain" description="Flavin reductase like" evidence="2">
    <location>
        <begin position="10"/>
        <end position="150"/>
    </location>
</feature>
<dbReference type="EMBL" id="JARMAB010000002">
    <property type="protein sequence ID" value="MED1201737.1"/>
    <property type="molecule type" value="Genomic_DNA"/>
</dbReference>
<comment type="caution">
    <text evidence="3">The sequence shown here is derived from an EMBL/GenBank/DDBJ whole genome shotgun (WGS) entry which is preliminary data.</text>
</comment>
<dbReference type="Pfam" id="PF01613">
    <property type="entry name" value="Flavin_Reduct"/>
    <property type="match status" value="1"/>
</dbReference>
<evidence type="ECO:0000313" key="3">
    <source>
        <dbReference type="EMBL" id="MED1201737.1"/>
    </source>
</evidence>
<organism evidence="3 4">
    <name type="scientific">Heyndrickxia acidicola</name>
    <dbReference type="NCBI Taxonomy" id="209389"/>
    <lineage>
        <taxon>Bacteria</taxon>
        <taxon>Bacillati</taxon>
        <taxon>Bacillota</taxon>
        <taxon>Bacilli</taxon>
        <taxon>Bacillales</taxon>
        <taxon>Bacillaceae</taxon>
        <taxon>Heyndrickxia</taxon>
    </lineage>
</organism>
<dbReference type="SUPFAM" id="SSF50475">
    <property type="entry name" value="FMN-binding split barrel"/>
    <property type="match status" value="1"/>
</dbReference>
<protein>
    <submittedName>
        <fullName evidence="3">Flavin reductase family protein</fullName>
    </submittedName>
</protein>
<reference evidence="3 4" key="1">
    <citation type="submission" date="2023-03" db="EMBL/GenBank/DDBJ databases">
        <title>Bacillus Genome Sequencing.</title>
        <authorList>
            <person name="Dunlap C."/>
        </authorList>
    </citation>
    <scope>NUCLEOTIDE SEQUENCE [LARGE SCALE GENOMIC DNA]</scope>
    <source>
        <strain evidence="3 4">B-23453</strain>
    </source>
</reference>
<dbReference type="InterPro" id="IPR002563">
    <property type="entry name" value="Flavin_Rdtase-like_dom"/>
</dbReference>
<proteinExistence type="predicted"/>
<dbReference type="PANTHER" id="PTHR30466:SF1">
    <property type="entry name" value="FMN REDUCTASE (NADH) RUTF"/>
    <property type="match status" value="1"/>
</dbReference>
<gene>
    <name evidence="3" type="ORF">P4T90_01380</name>
</gene>
<accession>A0ABU6MEP5</accession>